<feature type="transmembrane region" description="Helical" evidence="1">
    <location>
        <begin position="397"/>
        <end position="416"/>
    </location>
</feature>
<dbReference type="EMBL" id="FNZE01000006">
    <property type="protein sequence ID" value="SEJ26764.1"/>
    <property type="molecule type" value="Genomic_DNA"/>
</dbReference>
<dbReference type="PROSITE" id="PS51257">
    <property type="entry name" value="PROKAR_LIPOPROTEIN"/>
    <property type="match status" value="1"/>
</dbReference>
<accession>A0A1H6XGW8</accession>
<reference evidence="3" key="1">
    <citation type="submission" date="2016-10" db="EMBL/GenBank/DDBJ databases">
        <authorList>
            <person name="Varghese N."/>
            <person name="Submissions S."/>
        </authorList>
    </citation>
    <scope>NUCLEOTIDE SEQUENCE [LARGE SCALE GENOMIC DNA]</scope>
    <source>
        <strain evidence="3">LMG 25967</strain>
    </source>
</reference>
<dbReference type="Proteomes" id="UP000242930">
    <property type="component" value="Unassembled WGS sequence"/>
</dbReference>
<feature type="transmembrane region" description="Helical" evidence="1">
    <location>
        <begin position="428"/>
        <end position="445"/>
    </location>
</feature>
<feature type="transmembrane region" description="Helical" evidence="1">
    <location>
        <begin position="65"/>
        <end position="84"/>
    </location>
</feature>
<feature type="transmembrane region" description="Helical" evidence="1">
    <location>
        <begin position="239"/>
        <end position="256"/>
    </location>
</feature>
<gene>
    <name evidence="2" type="ORF">SAMN05216201_106150</name>
</gene>
<evidence type="ECO:0000313" key="3">
    <source>
        <dbReference type="Proteomes" id="UP000242930"/>
    </source>
</evidence>
<evidence type="ECO:0008006" key="4">
    <source>
        <dbReference type="Google" id="ProtNLM"/>
    </source>
</evidence>
<feature type="transmembrane region" description="Helical" evidence="1">
    <location>
        <begin position="451"/>
        <end position="471"/>
    </location>
</feature>
<feature type="transmembrane region" description="Helical" evidence="1">
    <location>
        <begin position="35"/>
        <end position="53"/>
    </location>
</feature>
<feature type="transmembrane region" description="Helical" evidence="1">
    <location>
        <begin position="100"/>
        <end position="121"/>
    </location>
</feature>
<feature type="transmembrane region" description="Helical" evidence="1">
    <location>
        <begin position="142"/>
        <end position="169"/>
    </location>
</feature>
<dbReference type="AlphaFoldDB" id="A0A1H6XGW8"/>
<feature type="transmembrane region" description="Helical" evidence="1">
    <location>
        <begin position="214"/>
        <end position="233"/>
    </location>
</feature>
<keyword evidence="1" id="KW-0812">Transmembrane</keyword>
<keyword evidence="1" id="KW-0472">Membrane</keyword>
<proteinExistence type="predicted"/>
<feature type="transmembrane region" description="Helical" evidence="1">
    <location>
        <begin position="12"/>
        <end position="29"/>
    </location>
</feature>
<keyword evidence="3" id="KW-1185">Reference proteome</keyword>
<dbReference type="STRING" id="915471.SAMN05216201_106150"/>
<evidence type="ECO:0000256" key="1">
    <source>
        <dbReference type="SAM" id="Phobius"/>
    </source>
</evidence>
<evidence type="ECO:0000313" key="2">
    <source>
        <dbReference type="EMBL" id="SEJ26764.1"/>
    </source>
</evidence>
<name>A0A1H6XGW8_9PSED</name>
<keyword evidence="1" id="KW-1133">Transmembrane helix</keyword>
<feature type="transmembrane region" description="Helical" evidence="1">
    <location>
        <begin position="181"/>
        <end position="202"/>
    </location>
</feature>
<protein>
    <recommendedName>
        <fullName evidence="4">Oligosaccharide repeat unit polymerase</fullName>
    </recommendedName>
</protein>
<sequence>MPKLKTNPINQAIFAGLATTTACLLYGGLQAVNFFPQIAITSTILFFIIFRSVAQGGSIFHPAPLVALVLLWGLAISPLASIVWEKFILYAPKNIEWEPWLIHTSWIYTACAIALLTGILLGSDNNLEPLPAWEVNRSMLPVVSLAFLTFTLLVQAYIFVSFGGVYGYLVEWTEQKESFKGLGSIFMLAEAFPILLLISFVLFTDREKVRERIWLVYGLLIAFFLLKLLFGGFRGSRSNTIWGIFWAAGIIHLVYFKLKLRHYLIGTAFLMAFMVSYAVYKSFGVEAFSGEYTVEDSGRFDGNPIASILLEDFSRSTVHAYILHEYFDSDSYNVKLGATYLNSLFKVMPWMDNPFPDSKNTAGAELFYGRTIDPVLSYGRIRNSRVFGLYGEGLLNFGPALPILLFIGAGMLIGKIDSFCLRLKAEDPRTLLIPFIANGCLVLILSDSDNLVFFIMKNGFMAFLMIFLISIRPKPITSMTPS</sequence>
<feature type="transmembrane region" description="Helical" evidence="1">
    <location>
        <begin position="263"/>
        <end position="280"/>
    </location>
</feature>
<organism evidence="2 3">
    <name type="scientific">Pseudomonas linyingensis</name>
    <dbReference type="NCBI Taxonomy" id="915471"/>
    <lineage>
        <taxon>Bacteria</taxon>
        <taxon>Pseudomonadati</taxon>
        <taxon>Pseudomonadota</taxon>
        <taxon>Gammaproteobacteria</taxon>
        <taxon>Pseudomonadales</taxon>
        <taxon>Pseudomonadaceae</taxon>
        <taxon>Pseudomonas</taxon>
    </lineage>
</organism>